<evidence type="ECO:0000313" key="1">
    <source>
        <dbReference type="EMBL" id="KAK3372180.1"/>
    </source>
</evidence>
<evidence type="ECO:0000313" key="2">
    <source>
        <dbReference type="Proteomes" id="UP001285441"/>
    </source>
</evidence>
<protein>
    <submittedName>
        <fullName evidence="1">Uncharacterized protein</fullName>
    </submittedName>
</protein>
<dbReference type="EMBL" id="JAULSW010000008">
    <property type="protein sequence ID" value="KAK3372180.1"/>
    <property type="molecule type" value="Genomic_DNA"/>
</dbReference>
<organism evidence="1 2">
    <name type="scientific">Podospora didyma</name>
    <dbReference type="NCBI Taxonomy" id="330526"/>
    <lineage>
        <taxon>Eukaryota</taxon>
        <taxon>Fungi</taxon>
        <taxon>Dikarya</taxon>
        <taxon>Ascomycota</taxon>
        <taxon>Pezizomycotina</taxon>
        <taxon>Sordariomycetes</taxon>
        <taxon>Sordariomycetidae</taxon>
        <taxon>Sordariales</taxon>
        <taxon>Podosporaceae</taxon>
        <taxon>Podospora</taxon>
    </lineage>
</organism>
<accession>A0AAE0N6L2</accession>
<comment type="caution">
    <text evidence="1">The sequence shown here is derived from an EMBL/GenBank/DDBJ whole genome shotgun (WGS) entry which is preliminary data.</text>
</comment>
<name>A0AAE0N6L2_9PEZI</name>
<reference evidence="1" key="2">
    <citation type="submission" date="2023-06" db="EMBL/GenBank/DDBJ databases">
        <authorList>
            <consortium name="Lawrence Berkeley National Laboratory"/>
            <person name="Haridas S."/>
            <person name="Hensen N."/>
            <person name="Bonometti L."/>
            <person name="Westerberg I."/>
            <person name="Brannstrom I.O."/>
            <person name="Guillou S."/>
            <person name="Cros-Aarteil S."/>
            <person name="Calhoun S."/>
            <person name="Kuo A."/>
            <person name="Mondo S."/>
            <person name="Pangilinan J."/>
            <person name="Riley R."/>
            <person name="LaButti K."/>
            <person name="Andreopoulos B."/>
            <person name="Lipzen A."/>
            <person name="Chen C."/>
            <person name="Yanf M."/>
            <person name="Daum C."/>
            <person name="Ng V."/>
            <person name="Clum A."/>
            <person name="Steindorff A."/>
            <person name="Ohm R."/>
            <person name="Martin F."/>
            <person name="Silar P."/>
            <person name="Natvig D."/>
            <person name="Lalanne C."/>
            <person name="Gautier V."/>
            <person name="Ament-velasquez S.L."/>
            <person name="Kruys A."/>
            <person name="Hutchinson M.I."/>
            <person name="Powell A.J."/>
            <person name="Barry K."/>
            <person name="Miller A.N."/>
            <person name="Grigoriev I.V."/>
            <person name="Debuchy R."/>
            <person name="Gladieux P."/>
            <person name="Thoren M.H."/>
            <person name="Johannesson H."/>
        </authorList>
    </citation>
    <scope>NUCLEOTIDE SEQUENCE</scope>
    <source>
        <strain evidence="1">CBS 232.78</strain>
    </source>
</reference>
<gene>
    <name evidence="1" type="ORF">B0H63DRAFT_484023</name>
</gene>
<keyword evidence="2" id="KW-1185">Reference proteome</keyword>
<reference evidence="1" key="1">
    <citation type="journal article" date="2023" name="Mol. Phylogenet. Evol.">
        <title>Genome-scale phylogeny and comparative genomics of the fungal order Sordariales.</title>
        <authorList>
            <person name="Hensen N."/>
            <person name="Bonometti L."/>
            <person name="Westerberg I."/>
            <person name="Brannstrom I.O."/>
            <person name="Guillou S."/>
            <person name="Cros-Aarteil S."/>
            <person name="Calhoun S."/>
            <person name="Haridas S."/>
            <person name="Kuo A."/>
            <person name="Mondo S."/>
            <person name="Pangilinan J."/>
            <person name="Riley R."/>
            <person name="LaButti K."/>
            <person name="Andreopoulos B."/>
            <person name="Lipzen A."/>
            <person name="Chen C."/>
            <person name="Yan M."/>
            <person name="Daum C."/>
            <person name="Ng V."/>
            <person name="Clum A."/>
            <person name="Steindorff A."/>
            <person name="Ohm R.A."/>
            <person name="Martin F."/>
            <person name="Silar P."/>
            <person name="Natvig D.O."/>
            <person name="Lalanne C."/>
            <person name="Gautier V."/>
            <person name="Ament-Velasquez S.L."/>
            <person name="Kruys A."/>
            <person name="Hutchinson M.I."/>
            <person name="Powell A.J."/>
            <person name="Barry K."/>
            <person name="Miller A.N."/>
            <person name="Grigoriev I.V."/>
            <person name="Debuchy R."/>
            <person name="Gladieux P."/>
            <person name="Hiltunen Thoren M."/>
            <person name="Johannesson H."/>
        </authorList>
    </citation>
    <scope>NUCLEOTIDE SEQUENCE</scope>
    <source>
        <strain evidence="1">CBS 232.78</strain>
    </source>
</reference>
<proteinExistence type="predicted"/>
<dbReference type="AlphaFoldDB" id="A0AAE0N6L2"/>
<dbReference type="Proteomes" id="UP001285441">
    <property type="component" value="Unassembled WGS sequence"/>
</dbReference>
<sequence length="157" mass="17252">MGYLSQTLGHQSVLVLLHTPCVASVHVRFNRLMSCSLPRLLVPRSKRTLRITLSAQPSRTGVILHPIESHREGIQSQVSVGGTPGRRRKYNPNAAHPIHSFVQFYAPLDCGFRGSIGKKVSYQGAQSNTTTCIHQNGSMFSPIPPPFLLLPSNLLES</sequence>